<accession>A0A8X7W4L9</accession>
<evidence type="ECO:0000256" key="1">
    <source>
        <dbReference type="SAM" id="MobiDB-lite"/>
    </source>
</evidence>
<dbReference type="AlphaFoldDB" id="A0A8X7W4L9"/>
<comment type="caution">
    <text evidence="2">The sequence shown here is derived from an EMBL/GenBank/DDBJ whole genome shotgun (WGS) entry which is preliminary data.</text>
</comment>
<evidence type="ECO:0000313" key="2">
    <source>
        <dbReference type="EMBL" id="KAG2322967.1"/>
    </source>
</evidence>
<dbReference type="EMBL" id="JAAMPC010000003">
    <property type="protein sequence ID" value="KAG2322967.1"/>
    <property type="molecule type" value="Genomic_DNA"/>
</dbReference>
<proteinExistence type="predicted"/>
<name>A0A8X7W4L9_BRACI</name>
<gene>
    <name evidence="2" type="ORF">Bca52824_016180</name>
</gene>
<feature type="region of interest" description="Disordered" evidence="1">
    <location>
        <begin position="167"/>
        <end position="194"/>
    </location>
</feature>
<protein>
    <submittedName>
        <fullName evidence="2">Uncharacterized protein</fullName>
    </submittedName>
</protein>
<feature type="region of interest" description="Disordered" evidence="1">
    <location>
        <begin position="245"/>
        <end position="284"/>
    </location>
</feature>
<reference evidence="2 3" key="1">
    <citation type="submission" date="2020-02" db="EMBL/GenBank/DDBJ databases">
        <authorList>
            <person name="Ma Q."/>
            <person name="Huang Y."/>
            <person name="Song X."/>
            <person name="Pei D."/>
        </authorList>
    </citation>
    <scope>NUCLEOTIDE SEQUENCE [LARGE SCALE GENOMIC DNA]</scope>
    <source>
        <strain evidence="2">Sxm20200214</strain>
        <tissue evidence="2">Leaf</tissue>
    </source>
</reference>
<sequence>MRKVMWRILWSSLSKENEDHSGCTSKTLPWDSVKTCSKQTMEPHNGDQIYQNRLDAPSIYFSGHKQGPSAYLKWEDDTEKWFIAWRIPEKLKPTYAVDTLTGEAYKWWSQLDADRIYFNDPAYTLKEVKIVMYTEFVKRAQHTQKVSTKRTVRPQVLQPSAQREAVFQRQTSRPVHKPQVKRTQALPEAKETNLEVSDPLTSLDDSFTRIDKKFDNLINLIKGGSSSVSSNSMTVLAHSSSAQKVENISGLGKEEKRPEAHQHEKYEQSTLETSTPADRGHSKKDIFVTMRSLTVKPLSIDSQLN</sequence>
<evidence type="ECO:0000313" key="3">
    <source>
        <dbReference type="Proteomes" id="UP000886595"/>
    </source>
</evidence>
<dbReference type="OrthoDB" id="1110087at2759"/>
<dbReference type="Proteomes" id="UP000886595">
    <property type="component" value="Unassembled WGS sequence"/>
</dbReference>
<organism evidence="2 3">
    <name type="scientific">Brassica carinata</name>
    <name type="common">Ethiopian mustard</name>
    <name type="synonym">Abyssinian cabbage</name>
    <dbReference type="NCBI Taxonomy" id="52824"/>
    <lineage>
        <taxon>Eukaryota</taxon>
        <taxon>Viridiplantae</taxon>
        <taxon>Streptophyta</taxon>
        <taxon>Embryophyta</taxon>
        <taxon>Tracheophyta</taxon>
        <taxon>Spermatophyta</taxon>
        <taxon>Magnoliopsida</taxon>
        <taxon>eudicotyledons</taxon>
        <taxon>Gunneridae</taxon>
        <taxon>Pentapetalae</taxon>
        <taxon>rosids</taxon>
        <taxon>malvids</taxon>
        <taxon>Brassicales</taxon>
        <taxon>Brassicaceae</taxon>
        <taxon>Brassiceae</taxon>
        <taxon>Brassica</taxon>
    </lineage>
</organism>
<keyword evidence="3" id="KW-1185">Reference proteome</keyword>
<feature type="compositionally biased region" description="Basic and acidic residues" evidence="1">
    <location>
        <begin position="252"/>
        <end position="267"/>
    </location>
</feature>